<evidence type="ECO:0000259" key="13">
    <source>
        <dbReference type="PROSITE" id="PS50003"/>
    </source>
</evidence>
<dbReference type="FunFam" id="2.30.29.30:FF:000343">
    <property type="entry name" value="Calcium-dependent secretion activator"/>
    <property type="match status" value="1"/>
</dbReference>
<keyword evidence="9" id="KW-0472">Membrane</keyword>
<keyword evidence="6" id="KW-0653">Protein transport</keyword>
<evidence type="ECO:0000256" key="8">
    <source>
        <dbReference type="ARBA" id="ARBA00023121"/>
    </source>
</evidence>
<dbReference type="Gene3D" id="2.30.29.30">
    <property type="entry name" value="Pleckstrin-homology domain (PH domain)/Phosphotyrosine-binding domain (PTB)"/>
    <property type="match status" value="1"/>
</dbReference>
<feature type="compositionally biased region" description="Low complexity" evidence="12">
    <location>
        <begin position="289"/>
        <end position="304"/>
    </location>
</feature>
<feature type="compositionally biased region" description="Polar residues" evidence="12">
    <location>
        <begin position="273"/>
        <end position="287"/>
    </location>
</feature>
<evidence type="ECO:0000313" key="16">
    <source>
        <dbReference type="Proteomes" id="UP000046395"/>
    </source>
</evidence>
<keyword evidence="2" id="KW-0813">Transport</keyword>
<evidence type="ECO:0000256" key="4">
    <source>
        <dbReference type="ARBA" id="ARBA00022723"/>
    </source>
</evidence>
<dbReference type="Pfam" id="PF00169">
    <property type="entry name" value="PH"/>
    <property type="match status" value="1"/>
</dbReference>
<dbReference type="GO" id="GO:1990504">
    <property type="term" value="P:dense core granule exocytosis"/>
    <property type="evidence" value="ECO:0007669"/>
    <property type="project" value="InterPro"/>
</dbReference>
<dbReference type="GO" id="GO:0098793">
    <property type="term" value="C:presynapse"/>
    <property type="evidence" value="ECO:0007669"/>
    <property type="project" value="GOC"/>
</dbReference>
<evidence type="ECO:0000256" key="5">
    <source>
        <dbReference type="ARBA" id="ARBA00022837"/>
    </source>
</evidence>
<dbReference type="Pfam" id="PF25341">
    <property type="entry name" value="C2_CAPS"/>
    <property type="match status" value="1"/>
</dbReference>
<reference evidence="17" key="1">
    <citation type="submission" date="2019-12" db="UniProtKB">
        <authorList>
            <consortium name="WormBaseParasite"/>
        </authorList>
    </citation>
    <scope>IDENTIFICATION</scope>
</reference>
<dbReference type="InterPro" id="IPR057457">
    <property type="entry name" value="CAPS_C2"/>
</dbReference>
<feature type="region of interest" description="Disordered" evidence="12">
    <location>
        <begin position="260"/>
        <end position="326"/>
    </location>
</feature>
<dbReference type="GO" id="GO:0008289">
    <property type="term" value="F:lipid binding"/>
    <property type="evidence" value="ECO:0007669"/>
    <property type="project" value="UniProtKB-KW"/>
</dbReference>
<dbReference type="SUPFAM" id="SSF49562">
    <property type="entry name" value="C2 domain (Calcium/lipid-binding domain, CaLB)"/>
    <property type="match status" value="1"/>
</dbReference>
<dbReference type="InterPro" id="IPR011993">
    <property type="entry name" value="PH-like_dom_sf"/>
</dbReference>
<dbReference type="Pfam" id="PF06292">
    <property type="entry name" value="MUN"/>
    <property type="match status" value="1"/>
</dbReference>
<evidence type="ECO:0000256" key="11">
    <source>
        <dbReference type="ARBA" id="ARBA00034103"/>
    </source>
</evidence>
<dbReference type="SMART" id="SM00233">
    <property type="entry name" value="PH"/>
    <property type="match status" value="1"/>
</dbReference>
<protein>
    <submittedName>
        <fullName evidence="17">Calcium-dependent secretion activator</fullName>
    </submittedName>
</protein>
<dbReference type="PROSITE" id="PS50003">
    <property type="entry name" value="PH_DOMAIN"/>
    <property type="match status" value="1"/>
</dbReference>
<dbReference type="SMART" id="SM01145">
    <property type="entry name" value="DUF1041"/>
    <property type="match status" value="1"/>
</dbReference>
<dbReference type="PROSITE" id="PS50004">
    <property type="entry name" value="C2"/>
    <property type="match status" value="1"/>
</dbReference>
<dbReference type="PANTHER" id="PTHR12166:SF8">
    <property type="entry name" value="CALCIUM-DEPENDENT SECRETION ACTIVATOR"/>
    <property type="match status" value="1"/>
</dbReference>
<dbReference type="CDD" id="cd01234">
    <property type="entry name" value="PH_CADPS"/>
    <property type="match status" value="1"/>
</dbReference>
<feature type="domain" description="C2" evidence="14">
    <location>
        <begin position="658"/>
        <end position="772"/>
    </location>
</feature>
<evidence type="ECO:0000256" key="1">
    <source>
        <dbReference type="ARBA" id="ARBA00004156"/>
    </source>
</evidence>
<sequence length="1578" mass="178455">MGVVSPESYVVRGVCEGQVRIQYPTIAQDVAPRLSSINGRSIGWKSNFLRHSHRVVREVEVHRRIAFVDAFPSATLPVLTATVPLRCGSHTSTAFRSPLATFAPFVRTNLLTKQPDPGILYNLSSCEVPIGNSVTFLPNSQLRLGIENGANSLFTRHFLEMDAATLDLPNSNVLERRPAHQSAAPLWCYLERSGSKCALLAAGRLPSSDQMLGASSSSSEEEPIDGVAGATLGRDEGGTLAPSPWSRAAAGSMLSVRSPSIAESERLSVGEPTRSTSSSVFLTQPTGGLSESRSSSIRSLSAIEKAASEVTDEAEQATKTEEDEENERKTRLQIYVFVARCIAYHFNAKQPTEMVRRQGKVVKQELNRVRERFASFLRGDIQIVVDEAFTNAIKSYYEVFLCSDRVATAVAAGGFSSVDFRDVFRCIVDRRLRSLPEINGLSKETVLNSWMAKFDFIYRAEDELSICKGPKARGIQAGNTDQIMTSEQLYDMFQIILGVKKFEHQLIFNALQLDNPDEQAAAIRRELDSRMQMIQEMARDRKLMPKFVVKDMETLYLDEVRVSINSLISNLESVPVNPKQSSTKHTFKRRSRSRHRGQGSQDTFLFNRLAYVLCSAVLSCIDMFPVLWRLCTCCSDVLLRKAIASLKRRTSTHSAKADGDENEVVLTKSDVVLHFNIEVVVLEAQNLKSVPANKVLYCTMEVEGSGKLQTGSSEASNPTWDTQGDFTTQHPLPTIKVKLFAENSGVLAFEDKELGKVIVRPTPNSSRSPEWYKMTVPKGHVDQNLRIRMAIRTEKPQNLKYCGYCYALGKVVWKHWKKRFFCLIQVSQYTFAMCSYKERHSEPTEFMQVDGFTVDYAEPDPDLLSAGGKYFFSALREGEEIKFATNDDGERHMWVQALYRATGQAHKPVPPKVDSSLTRKHPGDDQAKKLGIDEFIQADPVKSPHDQYLTTLQVLTLDYRLNESICSLGWFSPAQIFVLDEFCARYMVRGCHRNVSLLNDLLDKAEGDYMIDPTLLHYSYAFCASHVHGTRPEGVGTVTLKERDKFNQVKVRLRALLEKQITNFRHCFPFGRPEGALKATLSLLERVLMKDMVTAASAQEVSAVVKRCLENAALVNYQKMCKEIDLEERLSPDVPPAQRVEDMIRMADLCIDLLKEIDDYHAEAFAWFSDLLIEHAETYWSLYLVDMQAALSVQPPDTWDAFPLFELLNDYLCKDKNLKGGAFHGKLLAIFAPMVVRYVDLMEQSIEMSIEKDFAKEKWEIKNRGCGTSEEIFWKLESLQSFIFRQNWPEEEFSRHLEDRMKRMASDMILKCAEKTLSMFEQWMSRAKRSTDYIIPTEVCVMVNVIFDSRNRVSKICGEQGSDIQRYQSPVDVMLDSSLETMDKLIVEKLLAVLESTLVKLARYDEGNPIGTILSIAPKSNNLFAMVKSMVAEAPILVASQSPPKQRPSVKAQSPTHLGHSYVDFMRISIEQLRQLISDELFVTHLFEVWYSGQSQLINNWLMERHDRSLSAYQLTCLSYIMKKMYSDFELQGIDEEKLNLKTYTSIIKRMHLEETTASLSESSSRSRFSLFNGPSRN</sequence>
<dbReference type="STRING" id="70415.A0A5S6R2M4"/>
<evidence type="ECO:0000256" key="6">
    <source>
        <dbReference type="ARBA" id="ARBA00022927"/>
    </source>
</evidence>
<dbReference type="SUPFAM" id="SSF50729">
    <property type="entry name" value="PH domain-like"/>
    <property type="match status" value="1"/>
</dbReference>
<dbReference type="Proteomes" id="UP000046395">
    <property type="component" value="Unassembled WGS sequence"/>
</dbReference>
<dbReference type="GO" id="GO:0030659">
    <property type="term" value="C:cytoplasmic vesicle membrane"/>
    <property type="evidence" value="ECO:0007669"/>
    <property type="project" value="UniProtKB-SubCell"/>
</dbReference>
<evidence type="ECO:0000256" key="3">
    <source>
        <dbReference type="ARBA" id="ARBA00022483"/>
    </source>
</evidence>
<organism evidence="16 17">
    <name type="scientific">Trichuris muris</name>
    <name type="common">Mouse whipworm</name>
    <dbReference type="NCBI Taxonomy" id="70415"/>
    <lineage>
        <taxon>Eukaryota</taxon>
        <taxon>Metazoa</taxon>
        <taxon>Ecdysozoa</taxon>
        <taxon>Nematoda</taxon>
        <taxon>Enoplea</taxon>
        <taxon>Dorylaimia</taxon>
        <taxon>Trichinellida</taxon>
        <taxon>Trichuridae</taxon>
        <taxon>Trichuris</taxon>
    </lineage>
</organism>
<feature type="domain" description="MHD1" evidence="15">
    <location>
        <begin position="1185"/>
        <end position="1316"/>
    </location>
</feature>
<dbReference type="PANTHER" id="PTHR12166">
    <property type="entry name" value="CALCIUM-DEPENDENT SECRETION ACTIVATOR"/>
    <property type="match status" value="1"/>
</dbReference>
<keyword evidence="7" id="KW-0770">Synapse</keyword>
<evidence type="ECO:0000259" key="15">
    <source>
        <dbReference type="PROSITE" id="PS51258"/>
    </source>
</evidence>
<dbReference type="InterPro" id="IPR001849">
    <property type="entry name" value="PH_domain"/>
</dbReference>
<evidence type="ECO:0000256" key="10">
    <source>
        <dbReference type="ARBA" id="ARBA00023329"/>
    </source>
</evidence>
<proteinExistence type="predicted"/>
<evidence type="ECO:0000256" key="12">
    <source>
        <dbReference type="SAM" id="MobiDB-lite"/>
    </source>
</evidence>
<dbReference type="GO" id="GO:0015031">
    <property type="term" value="P:protein transport"/>
    <property type="evidence" value="ECO:0007669"/>
    <property type="project" value="UniProtKB-KW"/>
</dbReference>
<dbReference type="InterPro" id="IPR010439">
    <property type="entry name" value="MUN_dom"/>
</dbReference>
<feature type="compositionally biased region" description="Basic and acidic residues" evidence="12">
    <location>
        <begin position="316"/>
        <end position="326"/>
    </location>
</feature>
<feature type="domain" description="PH" evidence="13">
    <location>
        <begin position="798"/>
        <end position="903"/>
    </location>
</feature>
<evidence type="ECO:0000256" key="2">
    <source>
        <dbReference type="ARBA" id="ARBA00022448"/>
    </source>
</evidence>
<name>A0A5S6R2M4_TRIMR</name>
<dbReference type="Gene3D" id="2.60.40.150">
    <property type="entry name" value="C2 domain"/>
    <property type="match status" value="1"/>
</dbReference>
<dbReference type="PROSITE" id="PS51258">
    <property type="entry name" value="MHD1"/>
    <property type="match status" value="1"/>
</dbReference>
<dbReference type="GO" id="GO:0046872">
    <property type="term" value="F:metal ion binding"/>
    <property type="evidence" value="ECO:0007669"/>
    <property type="project" value="UniProtKB-KW"/>
</dbReference>
<dbReference type="WBParaSite" id="TMUE_3000013559.1">
    <property type="protein sequence ID" value="TMUE_3000013559.1"/>
    <property type="gene ID" value="WBGene00286161"/>
</dbReference>
<evidence type="ECO:0000256" key="7">
    <source>
        <dbReference type="ARBA" id="ARBA00023018"/>
    </source>
</evidence>
<keyword evidence="16" id="KW-1185">Reference proteome</keyword>
<evidence type="ECO:0000259" key="14">
    <source>
        <dbReference type="PROSITE" id="PS50004"/>
    </source>
</evidence>
<dbReference type="SMART" id="SM00239">
    <property type="entry name" value="C2"/>
    <property type="match status" value="1"/>
</dbReference>
<dbReference type="InterPro" id="IPR035892">
    <property type="entry name" value="C2_domain_sf"/>
</dbReference>
<keyword evidence="4" id="KW-0479">Metal-binding</keyword>
<dbReference type="InterPro" id="IPR033227">
    <property type="entry name" value="CAPS"/>
</dbReference>
<feature type="region of interest" description="Disordered" evidence="12">
    <location>
        <begin position="575"/>
        <end position="598"/>
    </location>
</feature>
<feature type="compositionally biased region" description="Basic residues" evidence="12">
    <location>
        <begin position="585"/>
        <end position="597"/>
    </location>
</feature>
<dbReference type="InterPro" id="IPR000008">
    <property type="entry name" value="C2_dom"/>
</dbReference>
<evidence type="ECO:0000313" key="17">
    <source>
        <dbReference type="WBParaSite" id="TMUE_3000013559.1"/>
    </source>
</evidence>
<feature type="region of interest" description="Disordered" evidence="12">
    <location>
        <begin position="210"/>
        <end position="246"/>
    </location>
</feature>
<dbReference type="GO" id="GO:0016079">
    <property type="term" value="P:synaptic vesicle exocytosis"/>
    <property type="evidence" value="ECO:0007669"/>
    <property type="project" value="InterPro"/>
</dbReference>
<keyword evidence="5" id="KW-0106">Calcium</keyword>
<keyword evidence="8" id="KW-0446">Lipid-binding</keyword>
<comment type="subcellular location">
    <subcellularLocation>
        <location evidence="1">Cytoplasmic vesicle membrane</location>
    </subcellularLocation>
    <subcellularLocation>
        <location evidence="11">Synapse</location>
    </subcellularLocation>
</comment>
<keyword evidence="3" id="KW-0268">Exocytosis</keyword>
<keyword evidence="10" id="KW-0968">Cytoplasmic vesicle</keyword>
<dbReference type="InterPro" id="IPR014770">
    <property type="entry name" value="Munc13_1"/>
</dbReference>
<evidence type="ECO:0000256" key="9">
    <source>
        <dbReference type="ARBA" id="ARBA00023136"/>
    </source>
</evidence>
<accession>A0A5S6R2M4</accession>